<organism evidence="2 3">
    <name type="scientific">Clostridium neonatale</name>
    <dbReference type="NCBI Taxonomy" id="137838"/>
    <lineage>
        <taxon>Bacteria</taxon>
        <taxon>Bacillati</taxon>
        <taxon>Bacillota</taxon>
        <taxon>Clostridia</taxon>
        <taxon>Eubacteriales</taxon>
        <taxon>Clostridiaceae</taxon>
        <taxon>Clostridium</taxon>
    </lineage>
</organism>
<dbReference type="EMBL" id="CAMTCP010000266">
    <property type="protein sequence ID" value="CAI3668032.1"/>
    <property type="molecule type" value="Genomic_DNA"/>
</dbReference>
<evidence type="ECO:0000313" key="2">
    <source>
        <dbReference type="EMBL" id="CAI3668032.1"/>
    </source>
</evidence>
<evidence type="ECO:0000256" key="1">
    <source>
        <dbReference type="SAM" id="Coils"/>
    </source>
</evidence>
<proteinExistence type="predicted"/>
<comment type="caution">
    <text evidence="2">The sequence shown here is derived from an EMBL/GenBank/DDBJ whole genome shotgun (WGS) entry which is preliminary data.</text>
</comment>
<keyword evidence="1" id="KW-0175">Coiled coil</keyword>
<dbReference type="AlphaFoldDB" id="A0AAD1YIM6"/>
<sequence length="136" mass="16066">MKEKLKQMRYINSEIMTIETQIADLKPLNSMDKVKGSTPEFPYTATSFQISGVDIEDYNRRVRRLKSKLVKKKDELLKLQEETQKFIDKIEDSFVRQIITLRYSEGLSWNDIAAKMGNNYSKDSLRKTSERFLKKF</sequence>
<reference evidence="2" key="1">
    <citation type="submission" date="2022-10" db="EMBL/GenBank/DDBJ databases">
        <authorList>
            <person name="Aires J."/>
            <person name="Mesa V."/>
        </authorList>
    </citation>
    <scope>NUCLEOTIDE SEQUENCE</scope>
    <source>
        <strain evidence="2">Clostridium neonatale JD116</strain>
    </source>
</reference>
<protein>
    <submittedName>
        <fullName evidence="2">RNA polymerase subunit sigma-24</fullName>
    </submittedName>
</protein>
<dbReference type="Proteomes" id="UP001189143">
    <property type="component" value="Unassembled WGS sequence"/>
</dbReference>
<evidence type="ECO:0000313" key="3">
    <source>
        <dbReference type="Proteomes" id="UP001189143"/>
    </source>
</evidence>
<accession>A0AAD1YIM6</accession>
<name>A0AAD1YIM6_9CLOT</name>
<gene>
    <name evidence="2" type="ORF">CNEO2_660037</name>
</gene>
<feature type="coiled-coil region" evidence="1">
    <location>
        <begin position="55"/>
        <end position="82"/>
    </location>
</feature>
<dbReference type="RefSeq" id="WP_230140254.1">
    <property type="nucleotide sequence ID" value="NZ_CAKJVF010000037.1"/>
</dbReference>